<reference evidence="1" key="1">
    <citation type="submission" date="2019-05" db="EMBL/GenBank/DDBJ databases">
        <authorList>
            <person name="Naeem R."/>
            <person name="Antony C."/>
            <person name="Guan Q."/>
        </authorList>
    </citation>
    <scope>NUCLEOTIDE SEQUENCE</scope>
    <source>
        <strain evidence="1">2</strain>
    </source>
</reference>
<name>A0A653EKU2_9MYCO</name>
<dbReference type="EMBL" id="LR589082">
    <property type="protein sequence ID" value="VTO97967.1"/>
    <property type="molecule type" value="Genomic_DNA"/>
</dbReference>
<sequence>MSGIEVVLPFWLDRPDLEAIDGAQAASDAGFDTVWIGEMAKDPGGRATLHALVQEI</sequence>
<evidence type="ECO:0000313" key="1">
    <source>
        <dbReference type="EMBL" id="VTO97967.1"/>
    </source>
</evidence>
<proteinExistence type="predicted"/>
<evidence type="ECO:0008006" key="2">
    <source>
        <dbReference type="Google" id="ProtNLM"/>
    </source>
</evidence>
<gene>
    <name evidence="1" type="ORF">BIN_B_02337</name>
</gene>
<organism evidence="1">
    <name type="scientific">Mycobacterium riyadhense</name>
    <dbReference type="NCBI Taxonomy" id="486698"/>
    <lineage>
        <taxon>Bacteria</taxon>
        <taxon>Bacillati</taxon>
        <taxon>Actinomycetota</taxon>
        <taxon>Actinomycetes</taxon>
        <taxon>Mycobacteriales</taxon>
        <taxon>Mycobacteriaceae</taxon>
        <taxon>Mycobacterium</taxon>
    </lineage>
</organism>
<accession>A0A653EKU2</accession>
<dbReference type="AlphaFoldDB" id="A0A653EKU2"/>
<protein>
    <recommendedName>
        <fullName evidence="2">LLM class F420-dependent oxidoreductase</fullName>
    </recommendedName>
</protein>